<dbReference type="RefSeq" id="WP_304599619.1">
    <property type="nucleotide sequence ID" value="NZ_JAUQYP010000001.1"/>
</dbReference>
<keyword evidence="1" id="KW-0472">Membrane</keyword>
<keyword evidence="3" id="KW-1185">Reference proteome</keyword>
<gene>
    <name evidence="2" type="ORF">Q6348_01800</name>
</gene>
<feature type="transmembrane region" description="Helical" evidence="1">
    <location>
        <begin position="108"/>
        <end position="126"/>
    </location>
</feature>
<comment type="caution">
    <text evidence="2">The sequence shown here is derived from an EMBL/GenBank/DDBJ whole genome shotgun (WGS) entry which is preliminary data.</text>
</comment>
<dbReference type="EMBL" id="JAUQYP010000001">
    <property type="protein sequence ID" value="MDO8105926.1"/>
    <property type="molecule type" value="Genomic_DNA"/>
</dbReference>
<feature type="transmembrane region" description="Helical" evidence="1">
    <location>
        <begin position="61"/>
        <end position="78"/>
    </location>
</feature>
<dbReference type="Proteomes" id="UP001232536">
    <property type="component" value="Unassembled WGS sequence"/>
</dbReference>
<reference evidence="2 3" key="1">
    <citation type="submission" date="2023-07" db="EMBL/GenBank/DDBJ databases">
        <title>Description of novel actinomycetes strains, isolated from tidal flat sediment.</title>
        <authorList>
            <person name="Lu C."/>
        </authorList>
    </citation>
    <scope>NUCLEOTIDE SEQUENCE [LARGE SCALE GENOMIC DNA]</scope>
    <source>
        <strain evidence="2 3">SYSU T00b441</strain>
    </source>
</reference>
<proteinExistence type="predicted"/>
<keyword evidence="1" id="KW-0812">Transmembrane</keyword>
<dbReference type="InterPro" id="IPR025576">
    <property type="entry name" value="YwiC"/>
</dbReference>
<evidence type="ECO:0000256" key="1">
    <source>
        <dbReference type="SAM" id="Phobius"/>
    </source>
</evidence>
<feature type="transmembrane region" description="Helical" evidence="1">
    <location>
        <begin position="84"/>
        <end position="101"/>
    </location>
</feature>
<feature type="transmembrane region" description="Helical" evidence="1">
    <location>
        <begin position="146"/>
        <end position="165"/>
    </location>
</feature>
<sequence>MPQQHGAWAMLVVPLAAGVVLAGPHPWHVLLALAWLVGYLAFQAGGLLLKARGRARYRRPVQVYGSVAALLVVALVAVRPTLAWWAAAYTPLLTVGLVSAWRRAERSWWNDAATVSAACLLAAVAHTPASVAAPPGPLALVGGSVGAWQAVGLLALYFLGTVAYVKTMIRERGNRAVLAGSLVWHVLAVPVAAVLLAADGPGRLSPTVTVPTLALFALLAARAAVVPRRWPHATPMAIGLGEIAASAALTALLVVA</sequence>
<keyword evidence="1" id="KW-1133">Transmembrane helix</keyword>
<dbReference type="Pfam" id="PF14256">
    <property type="entry name" value="YwiC"/>
    <property type="match status" value="1"/>
</dbReference>
<feature type="transmembrane region" description="Helical" evidence="1">
    <location>
        <begin position="204"/>
        <end position="225"/>
    </location>
</feature>
<protein>
    <submittedName>
        <fullName evidence="2">YwiC-like family protein</fullName>
    </submittedName>
</protein>
<feature type="transmembrane region" description="Helical" evidence="1">
    <location>
        <begin position="177"/>
        <end position="198"/>
    </location>
</feature>
<name>A0ABT9D9E2_9CELL</name>
<evidence type="ECO:0000313" key="3">
    <source>
        <dbReference type="Proteomes" id="UP001232536"/>
    </source>
</evidence>
<feature type="transmembrane region" description="Helical" evidence="1">
    <location>
        <begin position="32"/>
        <end position="49"/>
    </location>
</feature>
<organism evidence="2 3">
    <name type="scientific">Actinotalea lenta</name>
    <dbReference type="NCBI Taxonomy" id="3064654"/>
    <lineage>
        <taxon>Bacteria</taxon>
        <taxon>Bacillati</taxon>
        <taxon>Actinomycetota</taxon>
        <taxon>Actinomycetes</taxon>
        <taxon>Micrococcales</taxon>
        <taxon>Cellulomonadaceae</taxon>
        <taxon>Actinotalea</taxon>
    </lineage>
</organism>
<evidence type="ECO:0000313" key="2">
    <source>
        <dbReference type="EMBL" id="MDO8105926.1"/>
    </source>
</evidence>
<feature type="transmembrane region" description="Helical" evidence="1">
    <location>
        <begin position="237"/>
        <end position="255"/>
    </location>
</feature>
<accession>A0ABT9D9E2</accession>